<dbReference type="AlphaFoldDB" id="A0A7E4VW63"/>
<feature type="compositionally biased region" description="Polar residues" evidence="1">
    <location>
        <begin position="391"/>
        <end position="415"/>
    </location>
</feature>
<sequence>MNDDVKAKPKCRDDAMVIMLAPSLVLAQVLTSSDDEYVEAAEEFIVEPHQPKKKKSKKAKPKAEVANPAPVLAADVVISRHVAVEAEKDGVFVDAVEEVSIEKQPVVIEGDPEVPSVAEKAVTAEKENLPPVLEPEGFEKPKERKKKGKGGNKTAAPVVAEPVKPVPKSKQKSPAKGEANVGSEVFKMINNDDVEAGVDWATIAGDIADTPFEAEYENLPTPEELNARSRSRNNSQARSSRNRSRNSTNRSGHHGQVFVNANKAQKTRSGHSIAPPPKSGSNDVRLDRKFTPMTGANAIPVTQNVFTHANPPIIKQKNAPNVPSAPVIHANQPNPPPLMHQNLPKPAPWAPPPRPPSPAPVKHKANIFGDAKPVDTAKKLKEIEAKKFAQAGNSDGSDKSSPNGSRQSLGSQIKSSSMIIYRTGYEPDHCNQDVSTAAIHENLGPHNNQFTDAAALISKPKPPPSVASTSSRRSSQASRNNHRQQQKHSATAGVGNDVQSIVGNTTAPIPKTGNEGTGSTTPREPTNLSHQSTSSSVPKEADASMQDVVKVPPPQNQRQQPSPPFSNGSASGAPPMNGKQQGRQRRSTAPVVEYNNHHAPPPPVSQHQYYPTMPIPPPQHQPIDGQPPPPPFMFVGPLPPQQQGVRFAGPPRVMNPNMAGLPRQALINGHQVYIPGPGAPPPQHPPNGDGSGPRPMPNGVFYGPPNGANGQPTYPQSQVMPNPQMPQPQYGPSGVSPQMMAYPPPHPNQPQVRPCFVDYQNGNFQPNGPFVYMIQPNGIRVPVPINYGVVPPQGAVASQSYGSQKSASGTSNAPNTQYASVPPPGMIFPPGNYAPMVYPHPPPQPIHQVHDPTMYYGPPAAAPPPPPQAVAPAPTKETAAEGQEVEKAPEVIKESLLKKETKFNPNVPAFVPRPKLETPVAEVQPPQQNGAVNGDDSRSEESPVPPPRPLSPPPPPQQVYAQMPQQYHQPPPLMPQQYQQHPGFQHPQQQAYPRQPLPPQYYQTNGYGQPMPPQFYPNNGYIPQQHQQPPPPNPQHGYPRSNGQYSAVPYGAPPPSHDAPKPYPRQCYPPGQEPTHRHQRQGSRDYRGKQRRDGPKASATNTATPSPPESVPEDQTPPSDANINAELAPIGEPVVAASDSPVSEPNSQTNDPPETEPTEYTVDFTVQPKEDQEEPREPTPEVSVTLPLNPPPRTSNKKQRRSNNKKRR</sequence>
<feature type="compositionally biased region" description="Low complexity" evidence="1">
    <location>
        <begin position="232"/>
        <end position="250"/>
    </location>
</feature>
<dbReference type="Proteomes" id="UP000492821">
    <property type="component" value="Unassembled WGS sequence"/>
</dbReference>
<feature type="region of interest" description="Disordered" evidence="1">
    <location>
        <begin position="213"/>
        <end position="291"/>
    </location>
</feature>
<feature type="compositionally biased region" description="Low complexity" evidence="1">
    <location>
        <begin position="958"/>
        <end position="968"/>
    </location>
</feature>
<name>A0A7E4VW63_PANRE</name>
<feature type="compositionally biased region" description="Low complexity" evidence="1">
    <location>
        <begin position="466"/>
        <end position="479"/>
    </location>
</feature>
<evidence type="ECO:0000256" key="1">
    <source>
        <dbReference type="SAM" id="MobiDB-lite"/>
    </source>
</evidence>
<feature type="compositionally biased region" description="Pro residues" evidence="1">
    <location>
        <begin position="943"/>
        <end position="957"/>
    </location>
</feature>
<feature type="compositionally biased region" description="Polar residues" evidence="1">
    <location>
        <begin position="1140"/>
        <end position="1152"/>
    </location>
</feature>
<feature type="compositionally biased region" description="Low complexity" evidence="1">
    <location>
        <begin position="152"/>
        <end position="166"/>
    </location>
</feature>
<feature type="compositionally biased region" description="Basic and acidic residues" evidence="1">
    <location>
        <begin position="372"/>
        <end position="387"/>
    </location>
</feature>
<evidence type="ECO:0000313" key="2">
    <source>
        <dbReference type="Proteomes" id="UP000492821"/>
    </source>
</evidence>
<feature type="compositionally biased region" description="Pro residues" evidence="1">
    <location>
        <begin position="1051"/>
        <end position="1063"/>
    </location>
</feature>
<evidence type="ECO:0000313" key="3">
    <source>
        <dbReference type="WBParaSite" id="Pan_g4130.t1"/>
    </source>
</evidence>
<accession>A0A7E4VW63</accession>
<feature type="region of interest" description="Disordered" evidence="1">
    <location>
        <begin position="905"/>
        <end position="1208"/>
    </location>
</feature>
<reference evidence="3" key="2">
    <citation type="submission" date="2020-10" db="UniProtKB">
        <authorList>
            <consortium name="WormBaseParasite"/>
        </authorList>
    </citation>
    <scope>IDENTIFICATION</scope>
</reference>
<reference evidence="2" key="1">
    <citation type="journal article" date="2013" name="Genetics">
        <title>The draft genome and transcriptome of Panagrellus redivivus are shaped by the harsh demands of a free-living lifestyle.</title>
        <authorList>
            <person name="Srinivasan J."/>
            <person name="Dillman A.R."/>
            <person name="Macchietto M.G."/>
            <person name="Heikkinen L."/>
            <person name="Lakso M."/>
            <person name="Fracchia K.M."/>
            <person name="Antoshechkin I."/>
            <person name="Mortazavi A."/>
            <person name="Wong G."/>
            <person name="Sternberg P.W."/>
        </authorList>
    </citation>
    <scope>NUCLEOTIDE SEQUENCE [LARGE SCALE GENOMIC DNA]</scope>
    <source>
        <strain evidence="2">MT8872</strain>
    </source>
</reference>
<feature type="compositionally biased region" description="Polar residues" evidence="1">
    <location>
        <begin position="517"/>
        <end position="537"/>
    </location>
</feature>
<feature type="compositionally biased region" description="Pro residues" evidence="1">
    <location>
        <begin position="860"/>
        <end position="869"/>
    </location>
</feature>
<feature type="compositionally biased region" description="Pro residues" evidence="1">
    <location>
        <begin position="345"/>
        <end position="359"/>
    </location>
</feature>
<protein>
    <submittedName>
        <fullName evidence="3">BAT2_N domain-containing protein</fullName>
    </submittedName>
</protein>
<feature type="compositionally biased region" description="Low complexity" evidence="1">
    <location>
        <begin position="975"/>
        <end position="994"/>
    </location>
</feature>
<proteinExistence type="predicted"/>
<feature type="region of interest" description="Disordered" evidence="1">
    <location>
        <begin position="456"/>
        <end position="628"/>
    </location>
</feature>
<feature type="region of interest" description="Disordered" evidence="1">
    <location>
        <begin position="122"/>
        <end position="183"/>
    </location>
</feature>
<feature type="compositionally biased region" description="Basic residues" evidence="1">
    <location>
        <begin position="1195"/>
        <end position="1208"/>
    </location>
</feature>
<feature type="region of interest" description="Disordered" evidence="1">
    <location>
        <begin position="313"/>
        <end position="415"/>
    </location>
</feature>
<feature type="region of interest" description="Disordered" evidence="1">
    <location>
        <begin position="674"/>
        <end position="749"/>
    </location>
</feature>
<keyword evidence="2" id="KW-1185">Reference proteome</keyword>
<feature type="compositionally biased region" description="Basic and acidic residues" evidence="1">
    <location>
        <begin position="1082"/>
        <end position="1095"/>
    </location>
</feature>
<feature type="compositionally biased region" description="Pro residues" evidence="1">
    <location>
        <begin position="613"/>
        <end position="628"/>
    </location>
</feature>
<feature type="compositionally biased region" description="Polar residues" evidence="1">
    <location>
        <begin position="497"/>
        <end position="507"/>
    </location>
</feature>
<feature type="region of interest" description="Disordered" evidence="1">
    <location>
        <begin position="856"/>
        <end position="888"/>
    </location>
</feature>
<organism evidence="2 3">
    <name type="scientific">Panagrellus redivivus</name>
    <name type="common">Microworm</name>
    <dbReference type="NCBI Taxonomy" id="6233"/>
    <lineage>
        <taxon>Eukaryota</taxon>
        <taxon>Metazoa</taxon>
        <taxon>Ecdysozoa</taxon>
        <taxon>Nematoda</taxon>
        <taxon>Chromadorea</taxon>
        <taxon>Rhabditida</taxon>
        <taxon>Tylenchina</taxon>
        <taxon>Panagrolaimomorpha</taxon>
        <taxon>Panagrolaimoidea</taxon>
        <taxon>Panagrolaimidae</taxon>
        <taxon>Panagrellus</taxon>
    </lineage>
</organism>
<dbReference type="WBParaSite" id="Pan_g4130.t1">
    <property type="protein sequence ID" value="Pan_g4130.t1"/>
    <property type="gene ID" value="Pan_g4130"/>
</dbReference>